<dbReference type="Gene3D" id="2.60.120.10">
    <property type="entry name" value="Jelly Rolls"/>
    <property type="match status" value="1"/>
</dbReference>
<dbReference type="PANTHER" id="PTHR43280:SF34">
    <property type="entry name" value="ARAC-FAMILY TRANSCRIPTIONAL REGULATOR"/>
    <property type="match status" value="1"/>
</dbReference>
<dbReference type="InterPro" id="IPR014710">
    <property type="entry name" value="RmlC-like_jellyroll"/>
</dbReference>
<keyword evidence="2" id="KW-0238">DNA-binding</keyword>
<evidence type="ECO:0000256" key="3">
    <source>
        <dbReference type="ARBA" id="ARBA00023163"/>
    </source>
</evidence>
<reference evidence="6 7" key="2">
    <citation type="submission" date="2017-02" db="EMBL/GenBank/DDBJ databases">
        <title>Genome sequence of Clostridium beijerinckii Br21.</title>
        <authorList>
            <person name="Fonseca B.C."/>
            <person name="Guazzaroni M.E."/>
            <person name="Riano-Pachon D.M."/>
            <person name="Reginatto V."/>
        </authorList>
    </citation>
    <scope>NUCLEOTIDE SEQUENCE [LARGE SCALE GENOMIC DNA]</scope>
    <source>
        <strain evidence="6 7">Br21</strain>
    </source>
</reference>
<evidence type="ECO:0000313" key="5">
    <source>
        <dbReference type="EMBL" id="OOM61951.1"/>
    </source>
</evidence>
<evidence type="ECO:0000259" key="4">
    <source>
        <dbReference type="PROSITE" id="PS01124"/>
    </source>
</evidence>
<evidence type="ECO:0000256" key="1">
    <source>
        <dbReference type="ARBA" id="ARBA00023015"/>
    </source>
</evidence>
<dbReference type="EMBL" id="MWMH01000001">
    <property type="protein sequence ID" value="OOP74876.1"/>
    <property type="molecule type" value="Genomic_DNA"/>
</dbReference>
<comment type="caution">
    <text evidence="5">The sequence shown here is derived from an EMBL/GenBank/DDBJ whole genome shotgun (WGS) entry which is preliminary data.</text>
</comment>
<dbReference type="Pfam" id="PF12833">
    <property type="entry name" value="HTH_18"/>
    <property type="match status" value="1"/>
</dbReference>
<dbReference type="AlphaFoldDB" id="A0A1S8S904"/>
<keyword evidence="1" id="KW-0805">Transcription regulation</keyword>
<evidence type="ECO:0000313" key="6">
    <source>
        <dbReference type="EMBL" id="OOP74876.1"/>
    </source>
</evidence>
<dbReference type="GO" id="GO:0003700">
    <property type="term" value="F:DNA-binding transcription factor activity"/>
    <property type="evidence" value="ECO:0007669"/>
    <property type="project" value="InterPro"/>
</dbReference>
<dbReference type="InterPro" id="IPR003313">
    <property type="entry name" value="AraC-bd"/>
</dbReference>
<evidence type="ECO:0000313" key="7">
    <source>
        <dbReference type="Proteomes" id="UP000190959"/>
    </source>
</evidence>
<evidence type="ECO:0000313" key="8">
    <source>
        <dbReference type="Proteomes" id="UP000190973"/>
    </source>
</evidence>
<dbReference type="InterPro" id="IPR009057">
    <property type="entry name" value="Homeodomain-like_sf"/>
</dbReference>
<reference evidence="5 8" key="1">
    <citation type="submission" date="2016-05" db="EMBL/GenBank/DDBJ databases">
        <title>Microbial solvent formation.</title>
        <authorList>
            <person name="Poehlein A."/>
            <person name="Montoya Solano J.D."/>
            <person name="Flitsch S."/>
            <person name="Krabben P."/>
            <person name="Duerre P."/>
            <person name="Daniel R."/>
        </authorList>
    </citation>
    <scope>NUCLEOTIDE SEQUENCE [LARGE SCALE GENOMIC DNA]</scope>
    <source>
        <strain evidence="5 8">DSM 53</strain>
    </source>
</reference>
<dbReference type="Proteomes" id="UP000190973">
    <property type="component" value="Unassembled WGS sequence"/>
</dbReference>
<dbReference type="PANTHER" id="PTHR43280">
    <property type="entry name" value="ARAC-FAMILY TRANSCRIPTIONAL REGULATOR"/>
    <property type="match status" value="1"/>
</dbReference>
<dbReference type="RefSeq" id="WP_077838633.1">
    <property type="nucleotide sequence ID" value="NZ_CP144906.1"/>
</dbReference>
<name>A0A1S8S904_CLOBE</name>
<feature type="domain" description="HTH araC/xylS-type" evidence="4">
    <location>
        <begin position="186"/>
        <end position="283"/>
    </location>
</feature>
<dbReference type="GO" id="GO:0043565">
    <property type="term" value="F:sequence-specific DNA binding"/>
    <property type="evidence" value="ECO:0007669"/>
    <property type="project" value="InterPro"/>
</dbReference>
<dbReference type="PROSITE" id="PS01124">
    <property type="entry name" value="HTH_ARAC_FAMILY_2"/>
    <property type="match status" value="1"/>
</dbReference>
<sequence length="291" mass="34651">MKRKIHEFFTRKHMLSSDYEIFHFLNTDVPFQYLHNHDFYEFYLYLSGDVTYLIEGKSYNLKSGDMVLINTRELHRAVINSMKVPYERIVLWINKSFLRELSTPETDLTQCFENVEKTNVIRADFQIQQNVRAQLSKLLELENYKGLGKDLLYKAYIIELVIQLNNLVLSHKSDFDIDVTKSSLIDGIVEYINNHINEELTINELSKEFYLSKFHLSREFKKYTGTTIHRYIVQKKLIQAKELILKNHPINSVYKQSGFGDYSNFFRAFKNEYNISPKQFYELMVESNLKK</sequence>
<proteinExistence type="predicted"/>
<dbReference type="EMBL" id="LZZI01000028">
    <property type="protein sequence ID" value="OOM61951.1"/>
    <property type="molecule type" value="Genomic_DNA"/>
</dbReference>
<dbReference type="Gene3D" id="1.10.10.60">
    <property type="entry name" value="Homeodomain-like"/>
    <property type="match status" value="2"/>
</dbReference>
<dbReference type="SUPFAM" id="SSF46689">
    <property type="entry name" value="Homeodomain-like"/>
    <property type="match status" value="2"/>
</dbReference>
<gene>
    <name evidence="5" type="primary">marA_2</name>
    <name evidence="6" type="ORF">CBEIBR21_01540</name>
    <name evidence="5" type="ORF">CLBCK_20080</name>
</gene>
<accession>A0A1S8S904</accession>
<keyword evidence="3" id="KW-0804">Transcription</keyword>
<dbReference type="InterPro" id="IPR037923">
    <property type="entry name" value="HTH-like"/>
</dbReference>
<protein>
    <submittedName>
        <fullName evidence="6">AraC family transcriptional regulator</fullName>
    </submittedName>
    <submittedName>
        <fullName evidence="5">Multiple antibiotic resistance protein MarA</fullName>
    </submittedName>
</protein>
<dbReference type="SMART" id="SM00342">
    <property type="entry name" value="HTH_ARAC"/>
    <property type="match status" value="1"/>
</dbReference>
<dbReference type="Pfam" id="PF02311">
    <property type="entry name" value="AraC_binding"/>
    <property type="match status" value="1"/>
</dbReference>
<dbReference type="InterPro" id="IPR018060">
    <property type="entry name" value="HTH_AraC"/>
</dbReference>
<organism evidence="5 8">
    <name type="scientific">Clostridium beijerinckii</name>
    <name type="common">Clostridium MP</name>
    <dbReference type="NCBI Taxonomy" id="1520"/>
    <lineage>
        <taxon>Bacteria</taxon>
        <taxon>Bacillati</taxon>
        <taxon>Bacillota</taxon>
        <taxon>Clostridia</taxon>
        <taxon>Eubacteriales</taxon>
        <taxon>Clostridiaceae</taxon>
        <taxon>Clostridium</taxon>
    </lineage>
</organism>
<evidence type="ECO:0000256" key="2">
    <source>
        <dbReference type="ARBA" id="ARBA00023125"/>
    </source>
</evidence>
<dbReference type="Proteomes" id="UP000190959">
    <property type="component" value="Unassembled WGS sequence"/>
</dbReference>
<dbReference type="SUPFAM" id="SSF51215">
    <property type="entry name" value="Regulatory protein AraC"/>
    <property type="match status" value="1"/>
</dbReference>